<evidence type="ECO:0000313" key="2">
    <source>
        <dbReference type="Proteomes" id="UP000792457"/>
    </source>
</evidence>
<gene>
    <name evidence="1" type="ORF">J437_LFUL000727</name>
</gene>
<organism evidence="1 2">
    <name type="scientific">Ladona fulva</name>
    <name type="common">Scarce chaser dragonfly</name>
    <name type="synonym">Libellula fulva</name>
    <dbReference type="NCBI Taxonomy" id="123851"/>
    <lineage>
        <taxon>Eukaryota</taxon>
        <taxon>Metazoa</taxon>
        <taxon>Ecdysozoa</taxon>
        <taxon>Arthropoda</taxon>
        <taxon>Hexapoda</taxon>
        <taxon>Insecta</taxon>
        <taxon>Pterygota</taxon>
        <taxon>Palaeoptera</taxon>
        <taxon>Odonata</taxon>
        <taxon>Epiprocta</taxon>
        <taxon>Anisoptera</taxon>
        <taxon>Libelluloidea</taxon>
        <taxon>Libellulidae</taxon>
        <taxon>Ladona</taxon>
    </lineage>
</organism>
<protein>
    <recommendedName>
        <fullName evidence="3">Reverse transcriptase domain-containing protein</fullName>
    </recommendedName>
</protein>
<name>A0A8K0JT03_LADFU</name>
<proteinExistence type="predicted"/>
<accession>A0A8K0JT03</accession>
<keyword evidence="2" id="KW-1185">Reference proteome</keyword>
<feature type="non-terminal residue" evidence="1">
    <location>
        <position position="1"/>
    </location>
</feature>
<dbReference type="EMBL" id="KZ308125">
    <property type="protein sequence ID" value="KAG8222145.1"/>
    <property type="molecule type" value="Genomic_DNA"/>
</dbReference>
<reference evidence="1" key="1">
    <citation type="submission" date="2013-04" db="EMBL/GenBank/DDBJ databases">
        <authorList>
            <person name="Qu J."/>
            <person name="Murali S.C."/>
            <person name="Bandaranaike D."/>
            <person name="Bellair M."/>
            <person name="Blankenburg K."/>
            <person name="Chao H."/>
            <person name="Dinh H."/>
            <person name="Doddapaneni H."/>
            <person name="Downs B."/>
            <person name="Dugan-Rocha S."/>
            <person name="Elkadiri S."/>
            <person name="Gnanaolivu R.D."/>
            <person name="Hernandez B."/>
            <person name="Javaid M."/>
            <person name="Jayaseelan J.C."/>
            <person name="Lee S."/>
            <person name="Li M."/>
            <person name="Ming W."/>
            <person name="Munidasa M."/>
            <person name="Muniz J."/>
            <person name="Nguyen L."/>
            <person name="Ongeri F."/>
            <person name="Osuji N."/>
            <person name="Pu L.-L."/>
            <person name="Puazo M."/>
            <person name="Qu C."/>
            <person name="Quiroz J."/>
            <person name="Raj R."/>
            <person name="Weissenberger G."/>
            <person name="Xin Y."/>
            <person name="Zou X."/>
            <person name="Han Y."/>
            <person name="Richards S."/>
            <person name="Worley K."/>
            <person name="Muzny D."/>
            <person name="Gibbs R."/>
        </authorList>
    </citation>
    <scope>NUCLEOTIDE SEQUENCE</scope>
    <source>
        <strain evidence="1">Sampled in the wild</strain>
    </source>
</reference>
<evidence type="ECO:0008006" key="3">
    <source>
        <dbReference type="Google" id="ProtNLM"/>
    </source>
</evidence>
<sequence>MTHTKFFAKLLAPIVGHNKHHVQNSAQFVTTLANLKLDPNDILVSFDVESLFTNIPIQDSMDILKDHFEG</sequence>
<comment type="caution">
    <text evidence="1">The sequence shown here is derived from an EMBL/GenBank/DDBJ whole genome shotgun (WGS) entry which is preliminary data.</text>
</comment>
<evidence type="ECO:0000313" key="1">
    <source>
        <dbReference type="EMBL" id="KAG8222145.1"/>
    </source>
</evidence>
<reference evidence="1" key="2">
    <citation type="submission" date="2017-10" db="EMBL/GenBank/DDBJ databases">
        <title>Ladona fulva Genome sequencing and assembly.</title>
        <authorList>
            <person name="Murali S."/>
            <person name="Richards S."/>
            <person name="Bandaranaike D."/>
            <person name="Bellair M."/>
            <person name="Blankenburg K."/>
            <person name="Chao H."/>
            <person name="Dinh H."/>
            <person name="Doddapaneni H."/>
            <person name="Dugan-Rocha S."/>
            <person name="Elkadiri S."/>
            <person name="Gnanaolivu R."/>
            <person name="Hernandez B."/>
            <person name="Skinner E."/>
            <person name="Javaid M."/>
            <person name="Lee S."/>
            <person name="Li M."/>
            <person name="Ming W."/>
            <person name="Munidasa M."/>
            <person name="Muniz J."/>
            <person name="Nguyen L."/>
            <person name="Hughes D."/>
            <person name="Osuji N."/>
            <person name="Pu L.-L."/>
            <person name="Puazo M."/>
            <person name="Qu C."/>
            <person name="Quiroz J."/>
            <person name="Raj R."/>
            <person name="Weissenberger G."/>
            <person name="Xin Y."/>
            <person name="Zou X."/>
            <person name="Han Y."/>
            <person name="Worley K."/>
            <person name="Muzny D."/>
            <person name="Gibbs R."/>
        </authorList>
    </citation>
    <scope>NUCLEOTIDE SEQUENCE</scope>
    <source>
        <strain evidence="1">Sampled in the wild</strain>
    </source>
</reference>
<dbReference type="Proteomes" id="UP000792457">
    <property type="component" value="Unassembled WGS sequence"/>
</dbReference>
<dbReference type="AlphaFoldDB" id="A0A8K0JT03"/>
<dbReference type="OrthoDB" id="6782675at2759"/>